<dbReference type="EMBL" id="FNRL01000034">
    <property type="protein sequence ID" value="SEB06073.1"/>
    <property type="molecule type" value="Genomic_DNA"/>
</dbReference>
<evidence type="ECO:0000313" key="3">
    <source>
        <dbReference type="Proteomes" id="UP000199656"/>
    </source>
</evidence>
<protein>
    <recommendedName>
        <fullName evidence="1">Type IX secretion system protein PorV domain-containing protein</fullName>
    </recommendedName>
</protein>
<dbReference type="NCBIfam" id="NF033710">
    <property type="entry name" value="T9SS_OM_PorV"/>
    <property type="match status" value="1"/>
</dbReference>
<organism evidence="2 3">
    <name type="scientific">Chitinophaga terrae</name>
    <name type="common">ex Kim and Jung 2007</name>
    <dbReference type="NCBI Taxonomy" id="408074"/>
    <lineage>
        <taxon>Bacteria</taxon>
        <taxon>Pseudomonadati</taxon>
        <taxon>Bacteroidota</taxon>
        <taxon>Chitinophagia</taxon>
        <taxon>Chitinophagales</taxon>
        <taxon>Chitinophagaceae</taxon>
        <taxon>Chitinophaga</taxon>
    </lineage>
</organism>
<reference evidence="3" key="1">
    <citation type="submission" date="2016-10" db="EMBL/GenBank/DDBJ databases">
        <authorList>
            <person name="Varghese N."/>
            <person name="Submissions S."/>
        </authorList>
    </citation>
    <scope>NUCLEOTIDE SEQUENCE [LARGE SCALE GENOMIC DNA]</scope>
    <source>
        <strain evidence="3">DSM 23920</strain>
    </source>
</reference>
<gene>
    <name evidence="2" type="ORF">SAMN05660909_05067</name>
</gene>
<dbReference type="InterPro" id="IPR047799">
    <property type="entry name" value="T9SS_OM_PorV"/>
</dbReference>
<evidence type="ECO:0000313" key="2">
    <source>
        <dbReference type="EMBL" id="SEB06073.1"/>
    </source>
</evidence>
<name>A0A1H4G8T8_9BACT</name>
<dbReference type="Proteomes" id="UP000199656">
    <property type="component" value="Unassembled WGS sequence"/>
</dbReference>
<sequence length="398" mass="43157">MIAKIFEMMYAGFYQPLVRGMLCIALILAARTATAQISLGNTDGRTNAISTAVPFLRITPDARSAALGDAGMALSPDANAVFHNLSTLPFSRDERSVAGSFSPWLRSMASDVYLANLSGYRKLDENQAIGAGFRFFNLGSIELTDFQGQTQGNVRPSEFSLEGGYARRLNEHWGVGLAFRYIHSKLASGAKAGGSGSYRAGNAFAGDLSFSYISTTEEEEGTGTWRFGAVLSNIGTKISYSKDVQDKYFLPANLGIGGSYTYRFDGKNSLALTLDINKLMAPSPDTVDTNKDGTPDYRQKGLLSGVFGSFGDAPGGLKEEFQELMYSSGLEYQYDHLLAIRAGYYNEHRNKGNRKYLTAGFGLKYKLAGLDFSYLVPAGGAPLNPLANTLRITLSVTW</sequence>
<dbReference type="AlphaFoldDB" id="A0A1H4G8T8"/>
<dbReference type="Gene3D" id="2.40.160.60">
    <property type="entry name" value="Outer membrane protein transport protein (OMPP1/FadL/TodX)"/>
    <property type="match status" value="1"/>
</dbReference>
<accession>A0A1H4G8T8</accession>
<dbReference type="InterPro" id="IPR045741">
    <property type="entry name" value="PorV"/>
</dbReference>
<dbReference type="STRING" id="408074.SAMN05660909_05067"/>
<evidence type="ECO:0000259" key="1">
    <source>
        <dbReference type="Pfam" id="PF19572"/>
    </source>
</evidence>
<feature type="domain" description="Type IX secretion system protein PorV" evidence="1">
    <location>
        <begin position="46"/>
        <end position="285"/>
    </location>
</feature>
<dbReference type="NCBIfam" id="NF033709">
    <property type="entry name" value="PorV_fam"/>
    <property type="match status" value="1"/>
</dbReference>
<dbReference type="RefSeq" id="WP_225889704.1">
    <property type="nucleotide sequence ID" value="NZ_BKAT01000056.1"/>
</dbReference>
<dbReference type="Pfam" id="PF19572">
    <property type="entry name" value="PorV"/>
    <property type="match status" value="1"/>
</dbReference>
<proteinExistence type="predicted"/>
<keyword evidence="3" id="KW-1185">Reference proteome</keyword>